<keyword evidence="3" id="KW-0677">Repeat</keyword>
<feature type="signal peptide" evidence="9">
    <location>
        <begin position="1"/>
        <end position="20"/>
    </location>
</feature>
<evidence type="ECO:0000259" key="10">
    <source>
        <dbReference type="PROSITE" id="PS50035"/>
    </source>
</evidence>
<keyword evidence="6" id="KW-0443">Lipid metabolism</keyword>
<dbReference type="Pfam" id="PF12999">
    <property type="entry name" value="PRKCSH-like"/>
    <property type="match status" value="1"/>
</dbReference>
<feature type="region of interest" description="Disordered" evidence="8">
    <location>
        <begin position="156"/>
        <end position="179"/>
    </location>
</feature>
<accession>A0A9W6XFI1</accession>
<feature type="domain" description="PLD phosphodiesterase" evidence="10">
    <location>
        <begin position="772"/>
        <end position="799"/>
    </location>
</feature>
<dbReference type="EMBL" id="BSXW01001526">
    <property type="protein sequence ID" value="GMF37420.1"/>
    <property type="molecule type" value="Genomic_DNA"/>
</dbReference>
<evidence type="ECO:0000256" key="9">
    <source>
        <dbReference type="SAM" id="SignalP"/>
    </source>
</evidence>
<evidence type="ECO:0000313" key="12">
    <source>
        <dbReference type="Proteomes" id="UP001165083"/>
    </source>
</evidence>
<dbReference type="InterPro" id="IPR009011">
    <property type="entry name" value="Man6P_isomerase_rcpt-bd_dom_sf"/>
</dbReference>
<dbReference type="EC" id="3.1.4.4" evidence="2"/>
<dbReference type="Proteomes" id="UP001165083">
    <property type="component" value="Unassembled WGS sequence"/>
</dbReference>
<dbReference type="GO" id="GO:0005886">
    <property type="term" value="C:plasma membrane"/>
    <property type="evidence" value="ECO:0007669"/>
    <property type="project" value="TreeGrafter"/>
</dbReference>
<dbReference type="SUPFAM" id="SSF56024">
    <property type="entry name" value="Phospholipase D/nuclease"/>
    <property type="match status" value="2"/>
</dbReference>
<dbReference type="InterPro" id="IPR025202">
    <property type="entry name" value="PLD-like_dom"/>
</dbReference>
<proteinExistence type="predicted"/>
<name>A0A9W6XFI1_9STRA</name>
<dbReference type="GO" id="GO:0004630">
    <property type="term" value="F:phospholipase D activity"/>
    <property type="evidence" value="ECO:0007669"/>
    <property type="project" value="UniProtKB-EC"/>
</dbReference>
<dbReference type="InterPro" id="IPR015679">
    <property type="entry name" value="PLipase_D_fam"/>
</dbReference>
<dbReference type="PANTHER" id="PTHR18896">
    <property type="entry name" value="PHOSPHOLIPASE D"/>
    <property type="match status" value="1"/>
</dbReference>
<feature type="coiled-coil region" evidence="7">
    <location>
        <begin position="265"/>
        <end position="292"/>
    </location>
</feature>
<dbReference type="Pfam" id="PF13091">
    <property type="entry name" value="PLDc_2"/>
    <property type="match status" value="1"/>
</dbReference>
<keyword evidence="5" id="KW-0442">Lipid degradation</keyword>
<evidence type="ECO:0000256" key="7">
    <source>
        <dbReference type="SAM" id="Coils"/>
    </source>
</evidence>
<gene>
    <name evidence="11" type="ORF">Plil01_001575000</name>
</gene>
<sequence length="903" mass="101161">MTRLLPLLLSSLAASGAAAALQVRGVAPALQSQYLGPEFGCVVGGQPSKLPVSRVNDDFCDCDGGEDEPGTAACSHLLSSEFHCENDGFFPGKIGFEKRQATVNGEIASYFASEKESETTAEKELAGLKLLKERVTVHKDREELKEKKYRLEIARQKQAEGQHGGDSEETNRQQFSDAAEKEAVASLEFEGLDAISVAEDDAPVNSEGDERASEVLDLRRQAVKSLIELPDGTRISLVDMTKFLTVPVPYMRSPTLDEEVKLPVAESLRKVLREIEADISRVEKERSEKREAAKMDYGPERAYFALKDKCIEKRIEVCDVSSHVECLFFVAHTVRFCTFWQKYEYKFCAFGEVKQDRTKLGKWDGWVLEESADHLPNSADDKVDYTKMRYSKGQRCYKGPERYFSIVFPVSDKLLSLTRLAFMQICIGAFGLWQRQRNCYCGGALHLRLRDDRSLAICLHCSSSGYRRRDRGVLDSKALNSAYDDLTATKEGDRVLLAAWAIALVPLKPDIDPTGRKTGFPKVMAGVVERGGDVYILGWASIQHRSQMIDVRKTINEIPVSPVNGAKAIMILDDRLPKALSSHHQKTLVMATNSSSNSKDQPVAYVGGLDFSNGRWDSKYHNMSAIREAANISGHKGWEDSHLRIHGPAAKDVAANFLARWNSDYKPCRDLSADLLDYENPRYEDLPQLDYSSSKTASSLGNHSVQIVRTYSCEYEHYEFAPRGENSIFQARLKAISNAKNFIYIEDQYFILVPELLDALMKVLPTIQRTDRDIFVHSKLLIVDDVYLSVGSANWNRRSMTSDSELAASVIDGDKVEAPEGIIVKKLARDFRVRKFQEMTGLSYDKLDAMTFTEAADRFEAAASASNRVSTLQHLLVPYHAYYMVITDAIRKVAPQDTCTESN</sequence>
<dbReference type="Gene3D" id="2.70.130.10">
    <property type="entry name" value="Mannose-6-phosphate receptor binding domain"/>
    <property type="match status" value="1"/>
</dbReference>
<evidence type="ECO:0000256" key="5">
    <source>
        <dbReference type="ARBA" id="ARBA00022963"/>
    </source>
</evidence>
<reference evidence="11" key="1">
    <citation type="submission" date="2023-04" db="EMBL/GenBank/DDBJ databases">
        <title>Phytophthora lilii NBRC 32176.</title>
        <authorList>
            <person name="Ichikawa N."/>
            <person name="Sato H."/>
            <person name="Tonouchi N."/>
        </authorList>
    </citation>
    <scope>NUCLEOTIDE SEQUENCE</scope>
    <source>
        <strain evidence="11">NBRC 32176</strain>
    </source>
</reference>
<evidence type="ECO:0000256" key="4">
    <source>
        <dbReference type="ARBA" id="ARBA00022801"/>
    </source>
</evidence>
<dbReference type="PANTHER" id="PTHR18896:SF76">
    <property type="entry name" value="PHOSPHOLIPASE"/>
    <property type="match status" value="1"/>
</dbReference>
<keyword evidence="12" id="KW-1185">Reference proteome</keyword>
<evidence type="ECO:0000313" key="11">
    <source>
        <dbReference type="EMBL" id="GMF37420.1"/>
    </source>
</evidence>
<keyword evidence="7" id="KW-0175">Coiled coil</keyword>
<dbReference type="SMART" id="SM00155">
    <property type="entry name" value="PLDc"/>
    <property type="match status" value="2"/>
</dbReference>
<evidence type="ECO:0000256" key="2">
    <source>
        <dbReference type="ARBA" id="ARBA00012027"/>
    </source>
</evidence>
<dbReference type="InterPro" id="IPR028146">
    <property type="entry name" value="PRKCSH_N"/>
</dbReference>
<dbReference type="OrthoDB" id="14911at2759"/>
<feature type="compositionally biased region" description="Basic and acidic residues" evidence="8">
    <location>
        <begin position="156"/>
        <end position="171"/>
    </location>
</feature>
<dbReference type="CDD" id="cd09105">
    <property type="entry name" value="PLDc_vPLD1_2_like_2"/>
    <property type="match status" value="1"/>
</dbReference>
<dbReference type="Gene3D" id="3.30.870.10">
    <property type="entry name" value="Endonuclease Chain A"/>
    <property type="match status" value="2"/>
</dbReference>
<feature type="chain" id="PRO_5040934362" description="phospholipase D" evidence="9">
    <location>
        <begin position="21"/>
        <end position="903"/>
    </location>
</feature>
<dbReference type="GO" id="GO:0009395">
    <property type="term" value="P:phospholipid catabolic process"/>
    <property type="evidence" value="ECO:0007669"/>
    <property type="project" value="TreeGrafter"/>
</dbReference>
<evidence type="ECO:0000256" key="1">
    <source>
        <dbReference type="ARBA" id="ARBA00000798"/>
    </source>
</evidence>
<evidence type="ECO:0000256" key="8">
    <source>
        <dbReference type="SAM" id="MobiDB-lite"/>
    </source>
</evidence>
<organism evidence="11 12">
    <name type="scientific">Phytophthora lilii</name>
    <dbReference type="NCBI Taxonomy" id="2077276"/>
    <lineage>
        <taxon>Eukaryota</taxon>
        <taxon>Sar</taxon>
        <taxon>Stramenopiles</taxon>
        <taxon>Oomycota</taxon>
        <taxon>Peronosporomycetes</taxon>
        <taxon>Peronosporales</taxon>
        <taxon>Peronosporaceae</taxon>
        <taxon>Phytophthora</taxon>
    </lineage>
</organism>
<evidence type="ECO:0000256" key="6">
    <source>
        <dbReference type="ARBA" id="ARBA00023098"/>
    </source>
</evidence>
<dbReference type="PROSITE" id="PS50035">
    <property type="entry name" value="PLD"/>
    <property type="match status" value="1"/>
</dbReference>
<keyword evidence="4" id="KW-0378">Hydrolase</keyword>
<keyword evidence="9" id="KW-0732">Signal</keyword>
<comment type="caution">
    <text evidence="11">The sequence shown here is derived from an EMBL/GenBank/DDBJ whole genome shotgun (WGS) entry which is preliminary data.</text>
</comment>
<dbReference type="AlphaFoldDB" id="A0A9W6XFI1"/>
<protein>
    <recommendedName>
        <fullName evidence="2">phospholipase D</fullName>
        <ecNumber evidence="2">3.1.4.4</ecNumber>
    </recommendedName>
</protein>
<dbReference type="InterPro" id="IPR001736">
    <property type="entry name" value="PLipase_D/transphosphatidylase"/>
</dbReference>
<evidence type="ECO:0000256" key="3">
    <source>
        <dbReference type="ARBA" id="ARBA00022737"/>
    </source>
</evidence>
<comment type="catalytic activity">
    <reaction evidence="1">
        <text>a 1,2-diacyl-sn-glycero-3-phosphocholine + H2O = a 1,2-diacyl-sn-glycero-3-phosphate + choline + H(+)</text>
        <dbReference type="Rhea" id="RHEA:14445"/>
        <dbReference type="ChEBI" id="CHEBI:15354"/>
        <dbReference type="ChEBI" id="CHEBI:15377"/>
        <dbReference type="ChEBI" id="CHEBI:15378"/>
        <dbReference type="ChEBI" id="CHEBI:57643"/>
        <dbReference type="ChEBI" id="CHEBI:58608"/>
        <dbReference type="EC" id="3.1.4.4"/>
    </reaction>
</comment>